<keyword evidence="2" id="KW-0732">Signal</keyword>
<evidence type="ECO:0000256" key="1">
    <source>
        <dbReference type="SAM" id="MobiDB-lite"/>
    </source>
</evidence>
<organism evidence="4 5">
    <name type="scientific">Candidatus Muproteobacteria bacterium RBG_16_62_13</name>
    <dbReference type="NCBI Taxonomy" id="1817756"/>
    <lineage>
        <taxon>Bacteria</taxon>
        <taxon>Pseudomonadati</taxon>
        <taxon>Pseudomonadota</taxon>
        <taxon>Candidatus Muproteobacteria</taxon>
    </lineage>
</organism>
<feature type="domain" description="DUF4412" evidence="3">
    <location>
        <begin position="46"/>
        <end position="137"/>
    </location>
</feature>
<evidence type="ECO:0000313" key="4">
    <source>
        <dbReference type="EMBL" id="OGI39618.1"/>
    </source>
</evidence>
<dbReference type="AlphaFoldDB" id="A0A1F6T377"/>
<feature type="region of interest" description="Disordered" evidence="1">
    <location>
        <begin position="212"/>
        <end position="247"/>
    </location>
</feature>
<dbReference type="Proteomes" id="UP000178379">
    <property type="component" value="Unassembled WGS sequence"/>
</dbReference>
<proteinExistence type="predicted"/>
<evidence type="ECO:0000259" key="3">
    <source>
        <dbReference type="Pfam" id="PF14371"/>
    </source>
</evidence>
<feature type="chain" id="PRO_5009526540" description="DUF4412 domain-containing protein" evidence="2">
    <location>
        <begin position="33"/>
        <end position="247"/>
    </location>
</feature>
<feature type="compositionally biased region" description="Basic and acidic residues" evidence="1">
    <location>
        <begin position="221"/>
        <end position="247"/>
    </location>
</feature>
<evidence type="ECO:0000256" key="2">
    <source>
        <dbReference type="SAM" id="SignalP"/>
    </source>
</evidence>
<dbReference type="InterPro" id="IPR025524">
    <property type="entry name" value="DUF4412"/>
</dbReference>
<sequence>MTFNTNKQEIISMQTKKWLMVAGFMWAAPALATQPVSVEYSADWTMETEDGAFKATVYQAPNKERREMSDGGEKMIMITRRDKKIAWNLMPSERMYMEMKISDPKVSKTDTSNYDYEQTTVGPDTINGVKTIKSKIIMKEKKPNGSKMAGFWWVTKDGIMMKLDVISVEKGKKDRMKMELDNLKIGKQDPALFEVPSGYSKMDMSMGGMGKMMMGGEDSGSDAKSDSAKGSKEKSGFGLKDAIKLLK</sequence>
<protein>
    <recommendedName>
        <fullName evidence="3">DUF4412 domain-containing protein</fullName>
    </recommendedName>
</protein>
<name>A0A1F6T377_9PROT</name>
<comment type="caution">
    <text evidence="4">The sequence shown here is derived from an EMBL/GenBank/DDBJ whole genome shotgun (WGS) entry which is preliminary data.</text>
</comment>
<reference evidence="4 5" key="1">
    <citation type="journal article" date="2016" name="Nat. Commun.">
        <title>Thousands of microbial genomes shed light on interconnected biogeochemical processes in an aquifer system.</title>
        <authorList>
            <person name="Anantharaman K."/>
            <person name="Brown C.T."/>
            <person name="Hug L.A."/>
            <person name="Sharon I."/>
            <person name="Castelle C.J."/>
            <person name="Probst A.J."/>
            <person name="Thomas B.C."/>
            <person name="Singh A."/>
            <person name="Wilkins M.J."/>
            <person name="Karaoz U."/>
            <person name="Brodie E.L."/>
            <person name="Williams K.H."/>
            <person name="Hubbard S.S."/>
            <person name="Banfield J.F."/>
        </authorList>
    </citation>
    <scope>NUCLEOTIDE SEQUENCE [LARGE SCALE GENOMIC DNA]</scope>
</reference>
<gene>
    <name evidence="4" type="ORF">A2140_06205</name>
</gene>
<evidence type="ECO:0000313" key="5">
    <source>
        <dbReference type="Proteomes" id="UP000178379"/>
    </source>
</evidence>
<feature type="signal peptide" evidence="2">
    <location>
        <begin position="1"/>
        <end position="32"/>
    </location>
</feature>
<dbReference type="EMBL" id="MFSQ01000093">
    <property type="protein sequence ID" value="OGI39618.1"/>
    <property type="molecule type" value="Genomic_DNA"/>
</dbReference>
<dbReference type="Pfam" id="PF14371">
    <property type="entry name" value="DUF4412"/>
    <property type="match status" value="1"/>
</dbReference>
<accession>A0A1F6T377</accession>